<keyword evidence="2" id="KW-1185">Reference proteome</keyword>
<gene>
    <name evidence="1" type="ORF">KCX82_14190</name>
</gene>
<reference evidence="1" key="1">
    <citation type="submission" date="2021-04" db="EMBL/GenBank/DDBJ databases">
        <title>Sinoanaerobacter chloroacetimidivorans sp. nov., an obligate anaerobic bacterium isolated from anaerobic sludge.</title>
        <authorList>
            <person name="Bao Y."/>
        </authorList>
    </citation>
    <scope>NUCLEOTIDE SEQUENCE</scope>
    <source>
        <strain evidence="1">BAD-6</strain>
    </source>
</reference>
<organism evidence="1 2">
    <name type="scientific">Sinanaerobacter chloroacetimidivorans</name>
    <dbReference type="NCBI Taxonomy" id="2818044"/>
    <lineage>
        <taxon>Bacteria</taxon>
        <taxon>Bacillati</taxon>
        <taxon>Bacillota</taxon>
        <taxon>Clostridia</taxon>
        <taxon>Peptostreptococcales</taxon>
        <taxon>Anaerovoracaceae</taxon>
        <taxon>Sinanaerobacter</taxon>
    </lineage>
</organism>
<comment type="caution">
    <text evidence="1">The sequence shown here is derived from an EMBL/GenBank/DDBJ whole genome shotgun (WGS) entry which is preliminary data.</text>
</comment>
<evidence type="ECO:0000313" key="1">
    <source>
        <dbReference type="EMBL" id="MBR0599035.1"/>
    </source>
</evidence>
<protein>
    <submittedName>
        <fullName evidence="1">Uncharacterized protein</fullName>
    </submittedName>
</protein>
<dbReference type="Proteomes" id="UP000675664">
    <property type="component" value="Unassembled WGS sequence"/>
</dbReference>
<dbReference type="EMBL" id="JAGSND010000010">
    <property type="protein sequence ID" value="MBR0599035.1"/>
    <property type="molecule type" value="Genomic_DNA"/>
</dbReference>
<reference evidence="1" key="2">
    <citation type="submission" date="2021-04" db="EMBL/GenBank/DDBJ databases">
        <authorList>
            <person name="Liu J."/>
        </authorList>
    </citation>
    <scope>NUCLEOTIDE SEQUENCE</scope>
    <source>
        <strain evidence="1">BAD-6</strain>
    </source>
</reference>
<sequence>MKQYDNILIKDIDLAQAIIDAGYFNKLLYKGLGKHNSGVPQWRFENCQEIWSIIKRYHEETKKEWAETPIQYPGHMQFIEILGSDYAERLIREFGLIKRFVFAVKSKDFDDKLICKFQRSPDVMKAWNQIYYEGGADNEEI</sequence>
<proteinExistence type="predicted"/>
<evidence type="ECO:0000313" key="2">
    <source>
        <dbReference type="Proteomes" id="UP000675664"/>
    </source>
</evidence>
<accession>A0A8J8B466</accession>
<dbReference type="RefSeq" id="WP_227019170.1">
    <property type="nucleotide sequence ID" value="NZ_JAGSND010000010.1"/>
</dbReference>
<name>A0A8J8B466_9FIRM</name>
<dbReference type="AlphaFoldDB" id="A0A8J8B466"/>